<feature type="signal peptide" evidence="1">
    <location>
        <begin position="1"/>
        <end position="30"/>
    </location>
</feature>
<keyword evidence="3" id="KW-1185">Reference proteome</keyword>
<evidence type="ECO:0000313" key="2">
    <source>
        <dbReference type="EMBL" id="SDG19099.1"/>
    </source>
</evidence>
<dbReference type="STRING" id="440168.SAMN04487974_101354"/>
<dbReference type="EMBL" id="FNCS01000001">
    <property type="protein sequence ID" value="SDG19099.1"/>
    <property type="molecule type" value="Genomic_DNA"/>
</dbReference>
<dbReference type="PROSITE" id="PS51318">
    <property type="entry name" value="TAT"/>
    <property type="match status" value="1"/>
</dbReference>
<evidence type="ECO:0000256" key="1">
    <source>
        <dbReference type="SAM" id="SignalP"/>
    </source>
</evidence>
<feature type="chain" id="PRO_5011672475" description="Tat (Twin-arginine translocation) pathway signal sequence" evidence="1">
    <location>
        <begin position="31"/>
        <end position="251"/>
    </location>
</feature>
<organism evidence="2 3">
    <name type="scientific">Pelagibacterium luteolum</name>
    <dbReference type="NCBI Taxonomy" id="440168"/>
    <lineage>
        <taxon>Bacteria</taxon>
        <taxon>Pseudomonadati</taxon>
        <taxon>Pseudomonadota</taxon>
        <taxon>Alphaproteobacteria</taxon>
        <taxon>Hyphomicrobiales</taxon>
        <taxon>Devosiaceae</taxon>
        <taxon>Pelagibacterium</taxon>
    </lineage>
</organism>
<dbReference type="Proteomes" id="UP000199495">
    <property type="component" value="Unassembled WGS sequence"/>
</dbReference>
<name>A0A1G7S9H9_9HYPH</name>
<evidence type="ECO:0000313" key="3">
    <source>
        <dbReference type="Proteomes" id="UP000199495"/>
    </source>
</evidence>
<dbReference type="AlphaFoldDB" id="A0A1G7S9H9"/>
<keyword evidence="1" id="KW-0732">Signal</keyword>
<accession>A0A1G7S9H9</accession>
<dbReference type="InterPro" id="IPR006311">
    <property type="entry name" value="TAT_signal"/>
</dbReference>
<dbReference type="OrthoDB" id="8115844at2"/>
<sequence>MANTSLVTNRRRVLLGLAAASAAATTPVAAMAPAAPAENPALLNLAKQFAKAIREMKQAKAALSGCCRDWAHQWPDAPEAINATPGGWGEAAETFKGHTERRHVLTSDGLGTDIATVRKAIARKRKHPERPFHVFLNHSGWRAEATRDDWEAELEQLRDLQQIAATYEREKDFVRTASRVREISSRQCAALEAVVGVVSNIMAERPETMEGVVIQAQALDVWKADGWGLMASLEEDWAGTFARNLLRIAAV</sequence>
<dbReference type="RefSeq" id="WP_090590395.1">
    <property type="nucleotide sequence ID" value="NZ_FNCS01000001.1"/>
</dbReference>
<proteinExistence type="predicted"/>
<gene>
    <name evidence="2" type="ORF">SAMN04487974_101354</name>
</gene>
<protein>
    <recommendedName>
        <fullName evidence="4">Tat (Twin-arginine translocation) pathway signal sequence</fullName>
    </recommendedName>
</protein>
<reference evidence="2 3" key="1">
    <citation type="submission" date="2016-10" db="EMBL/GenBank/DDBJ databases">
        <authorList>
            <person name="de Groot N.N."/>
        </authorList>
    </citation>
    <scope>NUCLEOTIDE SEQUENCE [LARGE SCALE GENOMIC DNA]</scope>
    <source>
        <strain evidence="2 3">CGMCC 1.10267</strain>
    </source>
</reference>
<evidence type="ECO:0008006" key="4">
    <source>
        <dbReference type="Google" id="ProtNLM"/>
    </source>
</evidence>